<organism evidence="2 3">
    <name type="scientific">Capnocytophaga canimorsus</name>
    <dbReference type="NCBI Taxonomy" id="28188"/>
    <lineage>
        <taxon>Bacteria</taxon>
        <taxon>Pseudomonadati</taxon>
        <taxon>Bacteroidota</taxon>
        <taxon>Flavobacteriia</taxon>
        <taxon>Flavobacteriales</taxon>
        <taxon>Flavobacteriaceae</taxon>
        <taxon>Capnocytophaga</taxon>
    </lineage>
</organism>
<evidence type="ECO:0008006" key="4">
    <source>
        <dbReference type="Google" id="ProtNLM"/>
    </source>
</evidence>
<name>A0A0B7IIS6_9FLAO</name>
<gene>
    <name evidence="2" type="ORF">CCAN11_2150020</name>
</gene>
<protein>
    <recommendedName>
        <fullName evidence="4">Riboflavin synthase subunit beta</fullName>
    </recommendedName>
</protein>
<evidence type="ECO:0000256" key="1">
    <source>
        <dbReference type="SAM" id="Phobius"/>
    </source>
</evidence>
<sequence>MKIRGFFLKKNKKYNYTPRYYEGKDIGNVYELDSRIRKYRDTPNNNHFTEQWKEVRAESRNRGNREINRTLIIVLIVLLLLVLYIFDFDLSFFTPSK</sequence>
<feature type="transmembrane region" description="Helical" evidence="1">
    <location>
        <begin position="67"/>
        <end position="86"/>
    </location>
</feature>
<proteinExistence type="predicted"/>
<dbReference type="Proteomes" id="UP000039370">
    <property type="component" value="Unassembled WGS sequence"/>
</dbReference>
<dbReference type="EMBL" id="CDOK01000130">
    <property type="protein sequence ID" value="CEN50494.1"/>
    <property type="molecule type" value="Genomic_DNA"/>
</dbReference>
<reference evidence="3" key="1">
    <citation type="submission" date="2015-01" db="EMBL/GenBank/DDBJ databases">
        <authorList>
            <person name="MANFREDI Pablo"/>
        </authorList>
    </citation>
    <scope>NUCLEOTIDE SEQUENCE [LARGE SCALE GENOMIC DNA]</scope>
    <source>
        <strain evidence="3">Cc11</strain>
    </source>
</reference>
<dbReference type="AlphaFoldDB" id="A0A0B7IIS6"/>
<accession>A0A0B7IIS6</accession>
<evidence type="ECO:0000313" key="3">
    <source>
        <dbReference type="Proteomes" id="UP000039370"/>
    </source>
</evidence>
<dbReference type="RefSeq" id="WP_041986329.1">
    <property type="nucleotide sequence ID" value="NZ_BOQI01000013.1"/>
</dbReference>
<keyword evidence="1" id="KW-0472">Membrane</keyword>
<evidence type="ECO:0000313" key="2">
    <source>
        <dbReference type="EMBL" id="CEN50494.1"/>
    </source>
</evidence>
<keyword evidence="1" id="KW-0812">Transmembrane</keyword>
<keyword evidence="1" id="KW-1133">Transmembrane helix</keyword>